<evidence type="ECO:0000256" key="5">
    <source>
        <dbReference type="ARBA" id="ARBA00023159"/>
    </source>
</evidence>
<evidence type="ECO:0000313" key="11">
    <source>
        <dbReference type="EMBL" id="KAK6156083.1"/>
    </source>
</evidence>
<organism evidence="11 12">
    <name type="scientific">Rehmannia glutinosa</name>
    <name type="common">Chinese foxglove</name>
    <dbReference type="NCBI Taxonomy" id="99300"/>
    <lineage>
        <taxon>Eukaryota</taxon>
        <taxon>Viridiplantae</taxon>
        <taxon>Streptophyta</taxon>
        <taxon>Embryophyta</taxon>
        <taxon>Tracheophyta</taxon>
        <taxon>Spermatophyta</taxon>
        <taxon>Magnoliopsida</taxon>
        <taxon>eudicotyledons</taxon>
        <taxon>Gunneridae</taxon>
        <taxon>Pentapetalae</taxon>
        <taxon>asterids</taxon>
        <taxon>lamiids</taxon>
        <taxon>Lamiales</taxon>
        <taxon>Orobanchaceae</taxon>
        <taxon>Rehmannieae</taxon>
        <taxon>Rehmannia</taxon>
    </lineage>
</organism>
<comment type="caution">
    <text evidence="11">The sequence shown here is derived from an EMBL/GenBank/DDBJ whole genome shotgun (WGS) entry which is preliminary data.</text>
</comment>
<comment type="subcellular location">
    <subcellularLocation>
        <location evidence="1">Nucleus</location>
    </subcellularLocation>
</comment>
<evidence type="ECO:0000256" key="3">
    <source>
        <dbReference type="ARBA" id="ARBA00023016"/>
    </source>
</evidence>
<evidence type="ECO:0000256" key="2">
    <source>
        <dbReference type="ARBA" id="ARBA00023015"/>
    </source>
</evidence>
<dbReference type="PRINTS" id="PR00367">
    <property type="entry name" value="ETHRSPELEMNT"/>
</dbReference>
<evidence type="ECO:0000313" key="12">
    <source>
        <dbReference type="Proteomes" id="UP001318860"/>
    </source>
</evidence>
<dbReference type="PROSITE" id="PS51032">
    <property type="entry name" value="AP2_ERF"/>
    <property type="match status" value="1"/>
</dbReference>
<keyword evidence="2" id="KW-0805">Transcription regulation</keyword>
<feature type="compositionally biased region" description="Basic and acidic residues" evidence="9">
    <location>
        <begin position="208"/>
        <end position="217"/>
    </location>
</feature>
<dbReference type="Pfam" id="PF00847">
    <property type="entry name" value="AP2"/>
    <property type="match status" value="1"/>
</dbReference>
<dbReference type="SUPFAM" id="SSF54171">
    <property type="entry name" value="DNA-binding domain"/>
    <property type="match status" value="1"/>
</dbReference>
<evidence type="ECO:0000256" key="1">
    <source>
        <dbReference type="ARBA" id="ARBA00004123"/>
    </source>
</evidence>
<dbReference type="SMART" id="SM00380">
    <property type="entry name" value="AP2"/>
    <property type="match status" value="1"/>
</dbReference>
<feature type="domain" description="AP2/ERF" evidence="10">
    <location>
        <begin position="81"/>
        <end position="138"/>
    </location>
</feature>
<proteinExistence type="inferred from homology"/>
<feature type="compositionally biased region" description="Low complexity" evidence="9">
    <location>
        <begin position="144"/>
        <end position="160"/>
    </location>
</feature>
<keyword evidence="6" id="KW-0804">Transcription</keyword>
<feature type="compositionally biased region" description="Basic residues" evidence="9">
    <location>
        <begin position="55"/>
        <end position="69"/>
    </location>
</feature>
<feature type="compositionally biased region" description="Polar residues" evidence="9">
    <location>
        <begin position="1"/>
        <end position="16"/>
    </location>
</feature>
<sequence>MTINQDSNSASQPTGYTRNSRSRSRKGGTKSVAQILEHWKEYNTKLDSLDQEKKPVRRAPAKGSKKGCMKGKGGPENARCNYRGVRQRTWGKWVAEIREPHRGSRLWLGTFSSAPEAALAYDEAARAMYGPCARLNFPKHIKDSSSVPSTSSDSTNSGISEVCYDDAIPKAKVPKSESNDGKGLSQHQEARTPMSTVKEEVVDEIPSEDAKEEAKREEVKIDCMDTVDKLYPSYQSAKAGDNLFANFTQEEMFDMEQLLEEMDSDRHHVSGPQDMGGLCGSQTEQVANDGAVYPDMSSQLQDQTLSIYDYGLDFLRPGRQEDYDFLLGDLSSNLDLDLDLDDE</sequence>
<dbReference type="Proteomes" id="UP001318860">
    <property type="component" value="Unassembled WGS sequence"/>
</dbReference>
<dbReference type="EMBL" id="JABTTQ020000005">
    <property type="protein sequence ID" value="KAK6156083.1"/>
    <property type="molecule type" value="Genomic_DNA"/>
</dbReference>
<feature type="region of interest" description="Disordered" evidence="9">
    <location>
        <begin position="47"/>
        <end position="76"/>
    </location>
</feature>
<reference evidence="11 12" key="1">
    <citation type="journal article" date="2021" name="Comput. Struct. Biotechnol. J.">
        <title>De novo genome assembly of the potent medicinal plant Rehmannia glutinosa using nanopore technology.</title>
        <authorList>
            <person name="Ma L."/>
            <person name="Dong C."/>
            <person name="Song C."/>
            <person name="Wang X."/>
            <person name="Zheng X."/>
            <person name="Niu Y."/>
            <person name="Chen S."/>
            <person name="Feng W."/>
        </authorList>
    </citation>
    <scope>NUCLEOTIDE SEQUENCE [LARGE SCALE GENOMIC DNA]</scope>
    <source>
        <strain evidence="11">DH-2019</strain>
    </source>
</reference>
<dbReference type="PANTHER" id="PTHR31241:SF62">
    <property type="entry name" value="DEHYDRATION-RESPONSIVE ELEMENT-BINDING PROTEIN 2D"/>
    <property type="match status" value="1"/>
</dbReference>
<feature type="region of interest" description="Disordered" evidence="9">
    <location>
        <begin position="140"/>
        <end position="217"/>
    </location>
</feature>
<name>A0ABR0XAC9_REHGL</name>
<gene>
    <name evidence="11" type="ORF">DH2020_010331</name>
</gene>
<dbReference type="CDD" id="cd00018">
    <property type="entry name" value="AP2"/>
    <property type="match status" value="1"/>
</dbReference>
<keyword evidence="7" id="KW-0539">Nucleus</keyword>
<dbReference type="InterPro" id="IPR001471">
    <property type="entry name" value="AP2/ERF_dom"/>
</dbReference>
<dbReference type="InterPro" id="IPR016177">
    <property type="entry name" value="DNA-bd_dom_sf"/>
</dbReference>
<accession>A0ABR0XAC9</accession>
<keyword evidence="5" id="KW-0010">Activator</keyword>
<evidence type="ECO:0000256" key="9">
    <source>
        <dbReference type="SAM" id="MobiDB-lite"/>
    </source>
</evidence>
<evidence type="ECO:0000256" key="4">
    <source>
        <dbReference type="ARBA" id="ARBA00023125"/>
    </source>
</evidence>
<dbReference type="InterPro" id="IPR036955">
    <property type="entry name" value="AP2/ERF_dom_sf"/>
</dbReference>
<keyword evidence="4" id="KW-0238">DNA-binding</keyword>
<keyword evidence="12" id="KW-1185">Reference proteome</keyword>
<evidence type="ECO:0000256" key="8">
    <source>
        <dbReference type="ARBA" id="ARBA00024343"/>
    </source>
</evidence>
<keyword evidence="3" id="KW-0346">Stress response</keyword>
<dbReference type="Gene3D" id="3.30.730.10">
    <property type="entry name" value="AP2/ERF domain"/>
    <property type="match status" value="1"/>
</dbReference>
<evidence type="ECO:0000256" key="6">
    <source>
        <dbReference type="ARBA" id="ARBA00023163"/>
    </source>
</evidence>
<dbReference type="PANTHER" id="PTHR31241">
    <property type="entry name" value="DEHYDRATION-RESPONSIVE ELEMENT-BINDING PROTEIN 2C"/>
    <property type="match status" value="1"/>
</dbReference>
<evidence type="ECO:0000256" key="7">
    <source>
        <dbReference type="ARBA" id="ARBA00023242"/>
    </source>
</evidence>
<feature type="region of interest" description="Disordered" evidence="9">
    <location>
        <begin position="1"/>
        <end position="32"/>
    </location>
</feature>
<protein>
    <recommendedName>
        <fullName evidence="10">AP2/ERF domain-containing protein</fullName>
    </recommendedName>
</protein>
<evidence type="ECO:0000259" key="10">
    <source>
        <dbReference type="PROSITE" id="PS51032"/>
    </source>
</evidence>
<comment type="similarity">
    <text evidence="8">Belongs to the AP2/ERF transcription factor family. ERF subfamily.</text>
</comment>